<reference evidence="3" key="3">
    <citation type="submission" date="2025-08" db="UniProtKB">
        <authorList>
            <consortium name="RefSeq"/>
        </authorList>
    </citation>
    <scope>IDENTIFICATION</scope>
    <source>
        <strain evidence="3">CBS 342.82</strain>
    </source>
</reference>
<evidence type="ECO:0000313" key="2">
    <source>
        <dbReference type="Proteomes" id="UP000504637"/>
    </source>
</evidence>
<dbReference type="Proteomes" id="UP000504637">
    <property type="component" value="Unplaced"/>
</dbReference>
<evidence type="ECO:0000256" key="1">
    <source>
        <dbReference type="SAM" id="SignalP"/>
    </source>
</evidence>
<evidence type="ECO:0000313" key="3">
    <source>
        <dbReference type="RefSeq" id="XP_033462880.1"/>
    </source>
</evidence>
<dbReference type="OrthoDB" id="3352902at2759"/>
<reference evidence="3" key="1">
    <citation type="submission" date="2020-01" db="EMBL/GenBank/DDBJ databases">
        <authorList>
            <consortium name="DOE Joint Genome Institute"/>
            <person name="Haridas S."/>
            <person name="Albert R."/>
            <person name="Binder M."/>
            <person name="Bloem J."/>
            <person name="Labutti K."/>
            <person name="Salamov A."/>
            <person name="Andreopoulos B."/>
            <person name="Baker S.E."/>
            <person name="Barry K."/>
            <person name="Bills G."/>
            <person name="Bluhm B.H."/>
            <person name="Cannon C."/>
            <person name="Castanera R."/>
            <person name="Culley D.E."/>
            <person name="Daum C."/>
            <person name="Ezra D."/>
            <person name="Gonzalez J.B."/>
            <person name="Henrissat B."/>
            <person name="Kuo A."/>
            <person name="Liang C."/>
            <person name="Lipzen A."/>
            <person name="Lutzoni F."/>
            <person name="Magnuson J."/>
            <person name="Mondo S."/>
            <person name="Nolan M."/>
            <person name="Ohm R."/>
            <person name="Pangilinan J."/>
            <person name="Park H.-J."/>
            <person name="Ramirez L."/>
            <person name="Alfaro M."/>
            <person name="Sun H."/>
            <person name="Tritt A."/>
            <person name="Yoshinaga Y."/>
            <person name="Zwiers L.-H."/>
            <person name="Turgeon B.G."/>
            <person name="Goodwin S.B."/>
            <person name="Spatafora J.W."/>
            <person name="Crous P.W."/>
            <person name="Grigoriev I.V."/>
        </authorList>
    </citation>
    <scope>NUCLEOTIDE SEQUENCE</scope>
    <source>
        <strain evidence="3">CBS 342.82</strain>
    </source>
</reference>
<organism evidence="3">
    <name type="scientific">Dissoconium aciculare CBS 342.82</name>
    <dbReference type="NCBI Taxonomy" id="1314786"/>
    <lineage>
        <taxon>Eukaryota</taxon>
        <taxon>Fungi</taxon>
        <taxon>Dikarya</taxon>
        <taxon>Ascomycota</taxon>
        <taxon>Pezizomycotina</taxon>
        <taxon>Dothideomycetes</taxon>
        <taxon>Dothideomycetidae</taxon>
        <taxon>Mycosphaerellales</taxon>
        <taxon>Dissoconiaceae</taxon>
        <taxon>Dissoconium</taxon>
    </lineage>
</organism>
<feature type="signal peptide" evidence="1">
    <location>
        <begin position="1"/>
        <end position="20"/>
    </location>
</feature>
<feature type="chain" id="PRO_5026887801" evidence="1">
    <location>
        <begin position="21"/>
        <end position="170"/>
    </location>
</feature>
<accession>A0A6J3ME09</accession>
<keyword evidence="2" id="KW-1185">Reference proteome</keyword>
<sequence>MKSFTTLAVSLLASFSVTSAAPIDAEVDAPTSELVVRQIGGGPGRSEVGTSWSRTWPDTKIKQPFNFDAIPRGGCAYDVVFQRDPQDTKYELAYYSLFGEGEVETQEEKIPKVLQYQGAIDAQGFQTYYAYIEDACSTFFTARPPPRRLKVYFTPKRGQGTRGYISPKFY</sequence>
<reference evidence="3" key="2">
    <citation type="submission" date="2020-04" db="EMBL/GenBank/DDBJ databases">
        <authorList>
            <consortium name="NCBI Genome Project"/>
        </authorList>
    </citation>
    <scope>NUCLEOTIDE SEQUENCE</scope>
    <source>
        <strain evidence="3">CBS 342.82</strain>
    </source>
</reference>
<dbReference type="GeneID" id="54364730"/>
<proteinExistence type="predicted"/>
<dbReference type="AlphaFoldDB" id="A0A6J3ME09"/>
<protein>
    <submittedName>
        <fullName evidence="3">Uncharacterized protein</fullName>
    </submittedName>
</protein>
<dbReference type="RefSeq" id="XP_033462880.1">
    <property type="nucleotide sequence ID" value="XM_033606930.1"/>
</dbReference>
<gene>
    <name evidence="3" type="ORF">K489DRAFT_398224</name>
</gene>
<name>A0A6J3ME09_9PEZI</name>
<keyword evidence="1" id="KW-0732">Signal</keyword>